<gene>
    <name evidence="6" type="primary">galS</name>
    <name evidence="6" type="ORF">CVS47_02901</name>
</gene>
<evidence type="ECO:0000256" key="2">
    <source>
        <dbReference type="ARBA" id="ARBA00023015"/>
    </source>
</evidence>
<evidence type="ECO:0000256" key="3">
    <source>
        <dbReference type="ARBA" id="ARBA00023125"/>
    </source>
</evidence>
<dbReference type="Pfam" id="PF00356">
    <property type="entry name" value="LacI"/>
    <property type="match status" value="1"/>
</dbReference>
<evidence type="ECO:0000256" key="1">
    <source>
        <dbReference type="ARBA" id="ARBA00022491"/>
    </source>
</evidence>
<keyword evidence="2" id="KW-0805">Transcription regulation</keyword>
<feature type="domain" description="HTH lacI-type" evidence="5">
    <location>
        <begin position="10"/>
        <end position="64"/>
    </location>
</feature>
<dbReference type="OrthoDB" id="3258243at2"/>
<organism evidence="6 7">
    <name type="scientific">Microbacterium lemovicicum</name>
    <dbReference type="NCBI Taxonomy" id="1072463"/>
    <lineage>
        <taxon>Bacteria</taxon>
        <taxon>Bacillati</taxon>
        <taxon>Actinomycetota</taxon>
        <taxon>Actinomycetes</taxon>
        <taxon>Micrococcales</taxon>
        <taxon>Microbacteriaceae</taxon>
        <taxon>Microbacterium</taxon>
    </lineage>
</organism>
<dbReference type="PRINTS" id="PR00036">
    <property type="entry name" value="HTHLACI"/>
</dbReference>
<dbReference type="AlphaFoldDB" id="A0A3Q9J341"/>
<dbReference type="KEGG" id="mlv:CVS47_02901"/>
<dbReference type="Proteomes" id="UP000276888">
    <property type="component" value="Chromosome"/>
</dbReference>
<dbReference type="SUPFAM" id="SSF47413">
    <property type="entry name" value="lambda repressor-like DNA-binding domains"/>
    <property type="match status" value="1"/>
</dbReference>
<dbReference type="PANTHER" id="PTHR30146">
    <property type="entry name" value="LACI-RELATED TRANSCRIPTIONAL REPRESSOR"/>
    <property type="match status" value="1"/>
</dbReference>
<keyword evidence="4" id="KW-0804">Transcription</keyword>
<dbReference type="SUPFAM" id="SSF53822">
    <property type="entry name" value="Periplasmic binding protein-like I"/>
    <property type="match status" value="1"/>
</dbReference>
<evidence type="ECO:0000259" key="5">
    <source>
        <dbReference type="PROSITE" id="PS50932"/>
    </source>
</evidence>
<evidence type="ECO:0000313" key="6">
    <source>
        <dbReference type="EMBL" id="AZS38248.1"/>
    </source>
</evidence>
<dbReference type="RefSeq" id="WP_127096704.1">
    <property type="nucleotide sequence ID" value="NZ_CP031423.1"/>
</dbReference>
<dbReference type="InterPro" id="IPR000843">
    <property type="entry name" value="HTH_LacI"/>
</dbReference>
<accession>A0A3Q9J341</accession>
<dbReference type="EMBL" id="CP031423">
    <property type="protein sequence ID" value="AZS38248.1"/>
    <property type="molecule type" value="Genomic_DNA"/>
</dbReference>
<name>A0A3Q9J341_9MICO</name>
<dbReference type="SMART" id="SM00354">
    <property type="entry name" value="HTH_LACI"/>
    <property type="match status" value="1"/>
</dbReference>
<dbReference type="PANTHER" id="PTHR30146:SF148">
    <property type="entry name" value="HTH-TYPE TRANSCRIPTIONAL REPRESSOR PURR-RELATED"/>
    <property type="match status" value="1"/>
</dbReference>
<dbReference type="Pfam" id="PF13377">
    <property type="entry name" value="Peripla_BP_3"/>
    <property type="match status" value="1"/>
</dbReference>
<dbReference type="Gene3D" id="1.10.260.40">
    <property type="entry name" value="lambda repressor-like DNA-binding domains"/>
    <property type="match status" value="1"/>
</dbReference>
<dbReference type="GO" id="GO:0000976">
    <property type="term" value="F:transcription cis-regulatory region binding"/>
    <property type="evidence" value="ECO:0007669"/>
    <property type="project" value="TreeGrafter"/>
</dbReference>
<proteinExistence type="predicted"/>
<dbReference type="InterPro" id="IPR010982">
    <property type="entry name" value="Lambda_DNA-bd_dom_sf"/>
</dbReference>
<evidence type="ECO:0000256" key="4">
    <source>
        <dbReference type="ARBA" id="ARBA00023163"/>
    </source>
</evidence>
<protein>
    <submittedName>
        <fullName evidence="6">HTH-type transcriptional regulator GalS</fullName>
    </submittedName>
</protein>
<dbReference type="GO" id="GO:0003700">
    <property type="term" value="F:DNA-binding transcription factor activity"/>
    <property type="evidence" value="ECO:0007669"/>
    <property type="project" value="TreeGrafter"/>
</dbReference>
<evidence type="ECO:0000313" key="7">
    <source>
        <dbReference type="Proteomes" id="UP000276888"/>
    </source>
</evidence>
<sequence>MTRTMPSRRATIADVASHAGVSRATVSRVMNGLSTVEPAIADRVRAAASALSYRPSETARNLSLGRTHTVAVVVPDLGNPMFQAILRGVTRAAAEDGYRVLVGDTQEMTSTEMDAAIEARRRCDALVLCAPRMDDDRLAQVVGATAPLALVNRVIADEGVPQVAMDYGQAIGLIIDHLEGLGHRHLVYLGGPTASASNRLRIAALDSAEERHPELRIDRLTVGAALDDGWASADRVLESDATAVVAYNDLVALGLLSRLRELGVGVPARLSVVGVDDIPYARFSDPTLTTVSVPQDELGAAVWERLHEAMAGGAPRGPLWLEGTLQARESSGPPPR</sequence>
<dbReference type="InterPro" id="IPR046335">
    <property type="entry name" value="LacI/GalR-like_sensor"/>
</dbReference>
<dbReference type="InterPro" id="IPR028082">
    <property type="entry name" value="Peripla_BP_I"/>
</dbReference>
<dbReference type="PROSITE" id="PS00356">
    <property type="entry name" value="HTH_LACI_1"/>
    <property type="match status" value="1"/>
</dbReference>
<keyword evidence="3" id="KW-0238">DNA-binding</keyword>
<dbReference type="Gene3D" id="3.40.50.2300">
    <property type="match status" value="2"/>
</dbReference>
<dbReference type="CDD" id="cd01392">
    <property type="entry name" value="HTH_LacI"/>
    <property type="match status" value="1"/>
</dbReference>
<reference evidence="6 7" key="1">
    <citation type="submission" date="2018-08" db="EMBL/GenBank/DDBJ databases">
        <title>Microbacterium lemovicicum sp. nov., a bacterium isolated from a natural uranium-rich soil.</title>
        <authorList>
            <person name="ORTET P."/>
        </authorList>
    </citation>
    <scope>NUCLEOTIDE SEQUENCE [LARGE SCALE GENOMIC DNA]</scope>
    <source>
        <strain evidence="6 7">Viu22</strain>
    </source>
</reference>
<dbReference type="CDD" id="cd06267">
    <property type="entry name" value="PBP1_LacI_sugar_binding-like"/>
    <property type="match status" value="1"/>
</dbReference>
<keyword evidence="1" id="KW-0678">Repressor</keyword>
<keyword evidence="7" id="KW-1185">Reference proteome</keyword>
<dbReference type="PROSITE" id="PS50932">
    <property type="entry name" value="HTH_LACI_2"/>
    <property type="match status" value="1"/>
</dbReference>